<keyword evidence="1" id="KW-0812">Transmembrane</keyword>
<comment type="caution">
    <text evidence="2">The sequence shown here is derived from an EMBL/GenBank/DDBJ whole genome shotgun (WGS) entry which is preliminary data.</text>
</comment>
<protein>
    <submittedName>
        <fullName evidence="2">Uncharacterized protein</fullName>
    </submittedName>
</protein>
<dbReference type="RefSeq" id="WP_068997217.1">
    <property type="nucleotide sequence ID" value="NZ_MDTQ01000001.1"/>
</dbReference>
<organism evidence="2 3">
    <name type="scientific">Terasakiispira papahanaumokuakeensis</name>
    <dbReference type="NCBI Taxonomy" id="197479"/>
    <lineage>
        <taxon>Bacteria</taxon>
        <taxon>Pseudomonadati</taxon>
        <taxon>Pseudomonadota</taxon>
        <taxon>Gammaproteobacteria</taxon>
        <taxon>Oceanospirillales</taxon>
        <taxon>Terasakiispira</taxon>
    </lineage>
</organism>
<keyword evidence="1" id="KW-1133">Transmembrane helix</keyword>
<gene>
    <name evidence="2" type="ORF">BFW38_03910</name>
</gene>
<sequence>MTWNLLLLLMVGAYLLSPIRLALLVRRWRCECGPCPKACIGFSLHLLNALISFVFIGLALWGSGDIETPLLPLVLFIPLALQLVLALLAELCLGRWGSSH</sequence>
<keyword evidence="1" id="KW-0472">Membrane</keyword>
<accession>A0A1E2V7J4</accession>
<dbReference type="STRING" id="197479.BFW38_03910"/>
<dbReference type="EMBL" id="MDTQ01000001">
    <property type="protein sequence ID" value="ODC02822.1"/>
    <property type="molecule type" value="Genomic_DNA"/>
</dbReference>
<feature type="transmembrane region" description="Helical" evidence="1">
    <location>
        <begin position="6"/>
        <end position="26"/>
    </location>
</feature>
<evidence type="ECO:0000313" key="3">
    <source>
        <dbReference type="Proteomes" id="UP000094291"/>
    </source>
</evidence>
<feature type="transmembrane region" description="Helical" evidence="1">
    <location>
        <begin position="73"/>
        <end position="93"/>
    </location>
</feature>
<evidence type="ECO:0000256" key="1">
    <source>
        <dbReference type="SAM" id="Phobius"/>
    </source>
</evidence>
<name>A0A1E2V7J4_9GAMM</name>
<evidence type="ECO:0000313" key="2">
    <source>
        <dbReference type="EMBL" id="ODC02822.1"/>
    </source>
</evidence>
<keyword evidence="3" id="KW-1185">Reference proteome</keyword>
<proteinExistence type="predicted"/>
<feature type="transmembrane region" description="Helical" evidence="1">
    <location>
        <begin position="38"/>
        <end position="61"/>
    </location>
</feature>
<reference evidence="2 3" key="1">
    <citation type="submission" date="2016-08" db="EMBL/GenBank/DDBJ databases">
        <authorList>
            <person name="Seilhamer J.J."/>
        </authorList>
    </citation>
    <scope>NUCLEOTIDE SEQUENCE [LARGE SCALE GENOMIC DNA]</scope>
    <source>
        <strain evidence="2 3">PH27A</strain>
    </source>
</reference>
<dbReference type="Proteomes" id="UP000094291">
    <property type="component" value="Unassembled WGS sequence"/>
</dbReference>
<dbReference type="AlphaFoldDB" id="A0A1E2V7J4"/>